<dbReference type="Proteomes" id="UP000294155">
    <property type="component" value="Unassembled WGS sequence"/>
</dbReference>
<gene>
    <name evidence="1" type="ORF">EWM57_11465</name>
</gene>
<dbReference type="OrthoDB" id="9800461at2"/>
<accession>A0A4Q5LAV4</accession>
<dbReference type="EMBL" id="SEWE01000021">
    <property type="protein sequence ID" value="RYU79144.1"/>
    <property type="molecule type" value="Genomic_DNA"/>
</dbReference>
<evidence type="ECO:0000313" key="2">
    <source>
        <dbReference type="Proteomes" id="UP000294155"/>
    </source>
</evidence>
<dbReference type="Gene3D" id="2.40.30.100">
    <property type="entry name" value="AF2212/PG0164-like"/>
    <property type="match status" value="1"/>
</dbReference>
<sequence length="155" mass="16749">MSEMHSFEAQLQGTSGGGCFCLPPLDVPALFGTKGQLRVQGTIDGHAFTSSLSPMGGGQHMLLVHKATRAVIGKQPGDVVHVSLNRDLAERTVAVPEELAMALAAVPGARTTFDALAFTHRKEFARWITDAKRPETRQRRLTQAVEMITQGKKLS</sequence>
<organism evidence="1 2">
    <name type="scientific">Hymenobacter persicinus</name>
    <dbReference type="NCBI Taxonomy" id="2025506"/>
    <lineage>
        <taxon>Bacteria</taxon>
        <taxon>Pseudomonadati</taxon>
        <taxon>Bacteroidota</taxon>
        <taxon>Cytophagia</taxon>
        <taxon>Cytophagales</taxon>
        <taxon>Hymenobacteraceae</taxon>
        <taxon>Hymenobacter</taxon>
    </lineage>
</organism>
<comment type="caution">
    <text evidence="1">The sequence shown here is derived from an EMBL/GenBank/DDBJ whole genome shotgun (WGS) entry which is preliminary data.</text>
</comment>
<protein>
    <submittedName>
        <fullName evidence="1">DUF1905 domain-containing protein</fullName>
    </submittedName>
</protein>
<dbReference type="AlphaFoldDB" id="A0A4Q5LAV4"/>
<dbReference type="InterPro" id="IPR037079">
    <property type="entry name" value="AF2212/PG0164-like_sf"/>
</dbReference>
<evidence type="ECO:0000313" key="1">
    <source>
        <dbReference type="EMBL" id="RYU79144.1"/>
    </source>
</evidence>
<dbReference type="InterPro" id="IPR015018">
    <property type="entry name" value="DUF1905"/>
</dbReference>
<dbReference type="RefSeq" id="WP_129921286.1">
    <property type="nucleotide sequence ID" value="NZ_SEWE01000021.1"/>
</dbReference>
<dbReference type="Pfam" id="PF08922">
    <property type="entry name" value="DUF1905"/>
    <property type="match status" value="1"/>
</dbReference>
<reference evidence="1 2" key="1">
    <citation type="submission" date="2019-02" db="EMBL/GenBank/DDBJ databases">
        <title>Bacterial novel species isolated from soil.</title>
        <authorList>
            <person name="Jung H.-Y."/>
        </authorList>
    </citation>
    <scope>NUCLEOTIDE SEQUENCE [LARGE SCALE GENOMIC DNA]</scope>
    <source>
        <strain evidence="1 2">1-3-3-3</strain>
    </source>
</reference>
<dbReference type="Pfam" id="PF13376">
    <property type="entry name" value="OmdA"/>
    <property type="match status" value="1"/>
</dbReference>
<dbReference type="SUPFAM" id="SSF141694">
    <property type="entry name" value="AF2212/PG0164-like"/>
    <property type="match status" value="1"/>
</dbReference>
<name>A0A4Q5LAV4_9BACT</name>
<keyword evidence="2" id="KW-1185">Reference proteome</keyword>
<proteinExistence type="predicted"/>